<dbReference type="Gene3D" id="2.40.30.30">
    <property type="entry name" value="Riboflavin kinase-like"/>
    <property type="match status" value="1"/>
</dbReference>
<comment type="similarity">
    <text evidence="2">Belongs to the RibF family.</text>
</comment>
<evidence type="ECO:0000256" key="2">
    <source>
        <dbReference type="ARBA" id="ARBA00010214"/>
    </source>
</evidence>
<evidence type="ECO:0000259" key="13">
    <source>
        <dbReference type="SMART" id="SM00904"/>
    </source>
</evidence>
<dbReference type="InterPro" id="IPR015864">
    <property type="entry name" value="FAD_synthase"/>
</dbReference>
<dbReference type="Gene3D" id="3.40.50.620">
    <property type="entry name" value="HUPs"/>
    <property type="match status" value="1"/>
</dbReference>
<dbReference type="GO" id="GO:0008531">
    <property type="term" value="F:riboflavin kinase activity"/>
    <property type="evidence" value="ECO:0007669"/>
    <property type="project" value="UniProtKB-EC"/>
</dbReference>
<evidence type="ECO:0000256" key="10">
    <source>
        <dbReference type="ARBA" id="ARBA00047880"/>
    </source>
</evidence>
<dbReference type="Proteomes" id="UP000216871">
    <property type="component" value="Unassembled WGS sequence"/>
</dbReference>
<sequence>MNITYLTPDAEGEVAWPSFDNDKKAVATLGAFDGMHLGHQAVIRRVVELAHRHDAFSVVILFDPRPAFVHGWAARHEGAEPDSAAIDAEALTGIGERLRRMEELGVDHVLVVRYTLAFAAKSYIFFLGRLTGKLGMRTLVLGQDGAFGRNREGDVQHVANLAAATGVFELDIVDDRGPGEVRIPRDFKPEMPAEWGEPADPLAGATKAERRAWSKKHQAKAMRAWSSTNVRYLLAHGRIQDANAILGEPHAIEGVVVHGEERGRTIGFPTANLGTDIEGYIPVDGVYAGWLVDLGTASEQETDAEAGQPAQAGPGESTQSEAAQAQSGTEVVSDAVPEAGTQDQPRRWPAAISIGTKPTFSEKTGLHERVVESYCITDDWIDLYGHKVRVEFAGFLRPQVKFDGPDALVDELKRNVEETRRLTA</sequence>
<dbReference type="GO" id="GO:0006747">
    <property type="term" value="P:FAD biosynthetic process"/>
    <property type="evidence" value="ECO:0007669"/>
    <property type="project" value="UniProtKB-UniPathway"/>
</dbReference>
<dbReference type="InterPro" id="IPR023465">
    <property type="entry name" value="Riboflavin_kinase_dom_sf"/>
</dbReference>
<gene>
    <name evidence="14" type="ORF">BMYO_0452</name>
</gene>
<dbReference type="EMBL" id="MWWW01000004">
    <property type="protein sequence ID" value="OZG61153.1"/>
    <property type="molecule type" value="Genomic_DNA"/>
</dbReference>
<evidence type="ECO:0000256" key="12">
    <source>
        <dbReference type="SAM" id="MobiDB-lite"/>
    </source>
</evidence>
<dbReference type="OrthoDB" id="9803667at2"/>
<keyword evidence="14" id="KW-0418">Kinase</keyword>
<keyword evidence="3" id="KW-0285">Flavoprotein</keyword>
<dbReference type="InterPro" id="IPR015865">
    <property type="entry name" value="Riboflavin_kinase_bac/euk"/>
</dbReference>
<feature type="domain" description="Riboflavin kinase" evidence="13">
    <location>
        <begin position="245"/>
        <end position="424"/>
    </location>
</feature>
<feature type="compositionally biased region" description="Polar residues" evidence="12">
    <location>
        <begin position="317"/>
        <end position="330"/>
    </location>
</feature>
<comment type="catalytic activity">
    <reaction evidence="10">
        <text>riboflavin + ATP = FMN + ADP + H(+)</text>
        <dbReference type="Rhea" id="RHEA:14357"/>
        <dbReference type="ChEBI" id="CHEBI:15378"/>
        <dbReference type="ChEBI" id="CHEBI:30616"/>
        <dbReference type="ChEBI" id="CHEBI:57986"/>
        <dbReference type="ChEBI" id="CHEBI:58210"/>
        <dbReference type="ChEBI" id="CHEBI:456216"/>
        <dbReference type="EC" id="2.7.1.26"/>
    </reaction>
</comment>
<evidence type="ECO:0000256" key="8">
    <source>
        <dbReference type="ARBA" id="ARBA00022827"/>
    </source>
</evidence>
<dbReference type="SUPFAM" id="SSF82114">
    <property type="entry name" value="Riboflavin kinase-like"/>
    <property type="match status" value="1"/>
</dbReference>
<protein>
    <submittedName>
        <fullName evidence="14">Bifunctional riboflavin kinase/FMN adenylyltransferase</fullName>
    </submittedName>
</protein>
<feature type="region of interest" description="Disordered" evidence="12">
    <location>
        <begin position="300"/>
        <end position="351"/>
    </location>
</feature>
<keyword evidence="7" id="KW-0547">Nucleotide-binding</keyword>
<dbReference type="UniPathway" id="UPA00277">
    <property type="reaction ID" value="UER00407"/>
</dbReference>
<evidence type="ECO:0000256" key="5">
    <source>
        <dbReference type="ARBA" id="ARBA00022679"/>
    </source>
</evidence>
<evidence type="ECO:0000256" key="1">
    <source>
        <dbReference type="ARBA" id="ARBA00004726"/>
    </source>
</evidence>
<proteinExistence type="inferred from homology"/>
<dbReference type="InterPro" id="IPR014729">
    <property type="entry name" value="Rossmann-like_a/b/a_fold"/>
</dbReference>
<keyword evidence="9" id="KW-0067">ATP-binding</keyword>
<dbReference type="AlphaFoldDB" id="A0A261FQB5"/>
<keyword evidence="5 14" id="KW-0808">Transferase</keyword>
<evidence type="ECO:0000256" key="11">
    <source>
        <dbReference type="ARBA" id="ARBA00049494"/>
    </source>
</evidence>
<dbReference type="GO" id="GO:0005524">
    <property type="term" value="F:ATP binding"/>
    <property type="evidence" value="ECO:0007669"/>
    <property type="project" value="UniProtKB-KW"/>
</dbReference>
<keyword evidence="4" id="KW-0288">FMN</keyword>
<reference evidence="14 15" key="1">
    <citation type="journal article" date="2017" name="BMC Genomics">
        <title>Comparative genomic and phylogenomic analyses of the Bifidobacteriaceae family.</title>
        <authorList>
            <person name="Lugli G.A."/>
            <person name="Milani C."/>
            <person name="Turroni F."/>
            <person name="Duranti S."/>
            <person name="Mancabelli L."/>
            <person name="Mangifesta M."/>
            <person name="Ferrario C."/>
            <person name="Modesto M."/>
            <person name="Mattarelli P."/>
            <person name="Jiri K."/>
            <person name="van Sinderen D."/>
            <person name="Ventura M."/>
        </authorList>
    </citation>
    <scope>NUCLEOTIDE SEQUENCE [LARGE SCALE GENOMIC DNA]</scope>
    <source>
        <strain evidence="14 15">DSM 100196</strain>
    </source>
</reference>
<comment type="catalytic activity">
    <reaction evidence="11">
        <text>FMN + ATP + H(+) = FAD + diphosphate</text>
        <dbReference type="Rhea" id="RHEA:17237"/>
        <dbReference type="ChEBI" id="CHEBI:15378"/>
        <dbReference type="ChEBI" id="CHEBI:30616"/>
        <dbReference type="ChEBI" id="CHEBI:33019"/>
        <dbReference type="ChEBI" id="CHEBI:57692"/>
        <dbReference type="ChEBI" id="CHEBI:58210"/>
        <dbReference type="EC" id="2.7.7.2"/>
    </reaction>
</comment>
<dbReference type="PANTHER" id="PTHR22749:SF6">
    <property type="entry name" value="RIBOFLAVIN KINASE"/>
    <property type="match status" value="1"/>
</dbReference>
<feature type="compositionally biased region" description="Low complexity" evidence="12">
    <location>
        <begin position="305"/>
        <end position="316"/>
    </location>
</feature>
<name>A0A261FQB5_9BIFI</name>
<dbReference type="RefSeq" id="WP_094666976.1">
    <property type="nucleotide sequence ID" value="NZ_MWWW01000004.1"/>
</dbReference>
<dbReference type="GO" id="GO:0009398">
    <property type="term" value="P:FMN biosynthetic process"/>
    <property type="evidence" value="ECO:0007669"/>
    <property type="project" value="TreeGrafter"/>
</dbReference>
<evidence type="ECO:0000313" key="15">
    <source>
        <dbReference type="Proteomes" id="UP000216871"/>
    </source>
</evidence>
<comment type="caution">
    <text evidence="14">The sequence shown here is derived from an EMBL/GenBank/DDBJ whole genome shotgun (WGS) entry which is preliminary data.</text>
</comment>
<dbReference type="CDD" id="cd02064">
    <property type="entry name" value="FAD_synthetase_N"/>
    <property type="match status" value="1"/>
</dbReference>
<dbReference type="Pfam" id="PF06574">
    <property type="entry name" value="FAD_syn"/>
    <property type="match status" value="1"/>
</dbReference>
<dbReference type="SUPFAM" id="SSF52374">
    <property type="entry name" value="Nucleotidylyl transferase"/>
    <property type="match status" value="1"/>
</dbReference>
<keyword evidence="6 14" id="KW-0548">Nucleotidyltransferase</keyword>
<evidence type="ECO:0000256" key="9">
    <source>
        <dbReference type="ARBA" id="ARBA00022840"/>
    </source>
</evidence>
<accession>A0A261FQB5</accession>
<keyword evidence="15" id="KW-1185">Reference proteome</keyword>
<organism evidence="14 15">
    <name type="scientific">Bifidobacterium myosotis</name>
    <dbReference type="NCBI Taxonomy" id="1630166"/>
    <lineage>
        <taxon>Bacteria</taxon>
        <taxon>Bacillati</taxon>
        <taxon>Actinomycetota</taxon>
        <taxon>Actinomycetes</taxon>
        <taxon>Bifidobacteriales</taxon>
        <taxon>Bifidobacteriaceae</taxon>
        <taxon>Bifidobacterium</taxon>
    </lineage>
</organism>
<dbReference type="PANTHER" id="PTHR22749">
    <property type="entry name" value="RIBOFLAVIN KINASE/FMN ADENYLYLTRANSFERASE"/>
    <property type="match status" value="1"/>
</dbReference>
<evidence type="ECO:0000313" key="14">
    <source>
        <dbReference type="EMBL" id="OZG61153.1"/>
    </source>
</evidence>
<evidence type="ECO:0000256" key="3">
    <source>
        <dbReference type="ARBA" id="ARBA00022630"/>
    </source>
</evidence>
<evidence type="ECO:0000256" key="6">
    <source>
        <dbReference type="ARBA" id="ARBA00022695"/>
    </source>
</evidence>
<dbReference type="GO" id="GO:0003919">
    <property type="term" value="F:FMN adenylyltransferase activity"/>
    <property type="evidence" value="ECO:0007669"/>
    <property type="project" value="UniProtKB-EC"/>
</dbReference>
<dbReference type="GO" id="GO:0009231">
    <property type="term" value="P:riboflavin biosynthetic process"/>
    <property type="evidence" value="ECO:0007669"/>
    <property type="project" value="InterPro"/>
</dbReference>
<comment type="pathway">
    <text evidence="1">Cofactor biosynthesis; FAD biosynthesis; FAD from FMN: step 1/1.</text>
</comment>
<evidence type="ECO:0000256" key="4">
    <source>
        <dbReference type="ARBA" id="ARBA00022643"/>
    </source>
</evidence>
<dbReference type="InterPro" id="IPR023468">
    <property type="entry name" value="Riboflavin_kinase"/>
</dbReference>
<keyword evidence="8" id="KW-0274">FAD</keyword>
<dbReference type="SMART" id="SM00904">
    <property type="entry name" value="Flavokinase"/>
    <property type="match status" value="1"/>
</dbReference>
<dbReference type="Pfam" id="PF01687">
    <property type="entry name" value="Flavokinase"/>
    <property type="match status" value="1"/>
</dbReference>
<evidence type="ECO:0000256" key="7">
    <source>
        <dbReference type="ARBA" id="ARBA00022741"/>
    </source>
</evidence>